<keyword evidence="2" id="KW-1185">Reference proteome</keyword>
<protein>
    <submittedName>
        <fullName evidence="1">Uncharacterized protein</fullName>
    </submittedName>
</protein>
<name>A0A2U1M1R7_ARTAN</name>
<dbReference type="AlphaFoldDB" id="A0A2U1M1R7"/>
<dbReference type="OrthoDB" id="2335225at2759"/>
<evidence type="ECO:0000313" key="2">
    <source>
        <dbReference type="Proteomes" id="UP000245207"/>
    </source>
</evidence>
<reference evidence="1 2" key="1">
    <citation type="journal article" date="2018" name="Mol. Plant">
        <title>The genome of Artemisia annua provides insight into the evolution of Asteraceae family and artemisinin biosynthesis.</title>
        <authorList>
            <person name="Shen Q."/>
            <person name="Zhang L."/>
            <person name="Liao Z."/>
            <person name="Wang S."/>
            <person name="Yan T."/>
            <person name="Shi P."/>
            <person name="Liu M."/>
            <person name="Fu X."/>
            <person name="Pan Q."/>
            <person name="Wang Y."/>
            <person name="Lv Z."/>
            <person name="Lu X."/>
            <person name="Zhang F."/>
            <person name="Jiang W."/>
            <person name="Ma Y."/>
            <person name="Chen M."/>
            <person name="Hao X."/>
            <person name="Li L."/>
            <person name="Tang Y."/>
            <person name="Lv G."/>
            <person name="Zhou Y."/>
            <person name="Sun X."/>
            <person name="Brodelius P.E."/>
            <person name="Rose J.K.C."/>
            <person name="Tang K."/>
        </authorList>
    </citation>
    <scope>NUCLEOTIDE SEQUENCE [LARGE SCALE GENOMIC DNA]</scope>
    <source>
        <strain evidence="2">cv. Huhao1</strain>
        <tissue evidence="1">Leaf</tissue>
    </source>
</reference>
<dbReference type="EMBL" id="PKPP01006825">
    <property type="protein sequence ID" value="PWA55208.1"/>
    <property type="molecule type" value="Genomic_DNA"/>
</dbReference>
<evidence type="ECO:0000313" key="1">
    <source>
        <dbReference type="EMBL" id="PWA55208.1"/>
    </source>
</evidence>
<dbReference type="Proteomes" id="UP000245207">
    <property type="component" value="Unassembled WGS sequence"/>
</dbReference>
<comment type="caution">
    <text evidence="1">The sequence shown here is derived from an EMBL/GenBank/DDBJ whole genome shotgun (WGS) entry which is preliminary data.</text>
</comment>
<organism evidence="1 2">
    <name type="scientific">Artemisia annua</name>
    <name type="common">Sweet wormwood</name>
    <dbReference type="NCBI Taxonomy" id="35608"/>
    <lineage>
        <taxon>Eukaryota</taxon>
        <taxon>Viridiplantae</taxon>
        <taxon>Streptophyta</taxon>
        <taxon>Embryophyta</taxon>
        <taxon>Tracheophyta</taxon>
        <taxon>Spermatophyta</taxon>
        <taxon>Magnoliopsida</taxon>
        <taxon>eudicotyledons</taxon>
        <taxon>Gunneridae</taxon>
        <taxon>Pentapetalae</taxon>
        <taxon>asterids</taxon>
        <taxon>campanulids</taxon>
        <taxon>Asterales</taxon>
        <taxon>Asteraceae</taxon>
        <taxon>Asteroideae</taxon>
        <taxon>Anthemideae</taxon>
        <taxon>Artemisiinae</taxon>
        <taxon>Artemisia</taxon>
    </lineage>
</organism>
<accession>A0A2U1M1R7</accession>
<sequence>MGFLFSFASMKSFSASMNFFRRTGSRRFDKILLALFAREREANRGDEKEYGKMIEEIEVRVEHMHAILLELEKFGTYQLMNEPLDRLKLAQQEDLDEIAFLTKRRQASLRRATDKSRIIKNLRMFK</sequence>
<proteinExistence type="predicted"/>
<gene>
    <name evidence="1" type="ORF">CTI12_AA235090</name>
</gene>